<accession>A0ABQ6YWP1</accession>
<proteinExistence type="predicted"/>
<evidence type="ECO:0008006" key="9">
    <source>
        <dbReference type="Google" id="ProtNLM"/>
    </source>
</evidence>
<feature type="transmembrane region" description="Helical" evidence="6">
    <location>
        <begin position="127"/>
        <end position="148"/>
    </location>
</feature>
<sequence>MKKKQPNAIKKQSEQDAILKIIFGNILLGFAYAKWMVPHAIINGGVTSLSLVLSKVLTIDVAYLTNMITVLLLIVCWLFLGRERLLKSIVSSMSYLFFFTFFHQWSFSAVVNLPIDFLLASSFIAGGYYFCLSAGSSTVGMDVIALIVHQKRPTISLAKVIRWLNYTVLILGFITYGWQSIVIGILFSFIYSWLLERFLRNTSM</sequence>
<dbReference type="Pfam" id="PF02588">
    <property type="entry name" value="YitT_membrane"/>
    <property type="match status" value="1"/>
</dbReference>
<evidence type="ECO:0000256" key="3">
    <source>
        <dbReference type="ARBA" id="ARBA00022692"/>
    </source>
</evidence>
<dbReference type="Proteomes" id="UP000782705">
    <property type="component" value="Unassembled WGS sequence"/>
</dbReference>
<keyword evidence="4 6" id="KW-1133">Transmembrane helix</keyword>
<evidence type="ECO:0000256" key="6">
    <source>
        <dbReference type="SAM" id="Phobius"/>
    </source>
</evidence>
<organism evidence="7 8">
    <name type="scientific">Candidatus Enterococcus willemsii</name>
    <dbReference type="NCBI Taxonomy" id="1857215"/>
    <lineage>
        <taxon>Bacteria</taxon>
        <taxon>Bacillati</taxon>
        <taxon>Bacillota</taxon>
        <taxon>Bacilli</taxon>
        <taxon>Lactobacillales</taxon>
        <taxon>Enterococcaceae</taxon>
        <taxon>Enterococcus</taxon>
    </lineage>
</organism>
<evidence type="ECO:0000256" key="1">
    <source>
        <dbReference type="ARBA" id="ARBA00004651"/>
    </source>
</evidence>
<name>A0ABQ6YWP1_9ENTE</name>
<evidence type="ECO:0000313" key="7">
    <source>
        <dbReference type="EMBL" id="KAF1302123.1"/>
    </source>
</evidence>
<comment type="subcellular location">
    <subcellularLocation>
        <location evidence="1">Cell membrane</location>
        <topology evidence="1">Multi-pass membrane protein</topology>
    </subcellularLocation>
</comment>
<dbReference type="InterPro" id="IPR003740">
    <property type="entry name" value="YitT"/>
</dbReference>
<protein>
    <recommendedName>
        <fullName evidence="9">YitT family protein</fullName>
    </recommendedName>
</protein>
<evidence type="ECO:0000256" key="2">
    <source>
        <dbReference type="ARBA" id="ARBA00022475"/>
    </source>
</evidence>
<dbReference type="RefSeq" id="WP_161903103.1">
    <property type="nucleotide sequence ID" value="NZ_MAEL01000054.1"/>
</dbReference>
<reference evidence="7 8" key="1">
    <citation type="submission" date="2016-06" db="EMBL/GenBank/DDBJ databases">
        <title>Four novel species of enterococci isolated from chicken manure.</title>
        <authorList>
            <person name="Van Tyne D."/>
        </authorList>
    </citation>
    <scope>NUCLEOTIDE SEQUENCE [LARGE SCALE GENOMIC DNA]</scope>
    <source>
        <strain evidence="7 8">CU12B</strain>
    </source>
</reference>
<evidence type="ECO:0000256" key="4">
    <source>
        <dbReference type="ARBA" id="ARBA00022989"/>
    </source>
</evidence>
<keyword evidence="5 6" id="KW-0472">Membrane</keyword>
<dbReference type="EMBL" id="MAEL01000054">
    <property type="protein sequence ID" value="KAF1302123.1"/>
    <property type="molecule type" value="Genomic_DNA"/>
</dbReference>
<gene>
    <name evidence="7" type="ORF">BAU17_01755</name>
</gene>
<feature type="transmembrane region" description="Helical" evidence="6">
    <location>
        <begin position="168"/>
        <end position="194"/>
    </location>
</feature>
<evidence type="ECO:0000256" key="5">
    <source>
        <dbReference type="ARBA" id="ARBA00023136"/>
    </source>
</evidence>
<evidence type="ECO:0000313" key="8">
    <source>
        <dbReference type="Proteomes" id="UP000782705"/>
    </source>
</evidence>
<keyword evidence="3 6" id="KW-0812">Transmembrane</keyword>
<dbReference type="InterPro" id="IPR051461">
    <property type="entry name" value="UPF0750_membrane"/>
</dbReference>
<dbReference type="PANTHER" id="PTHR33545:SF5">
    <property type="entry name" value="UPF0750 MEMBRANE PROTEIN YITT"/>
    <property type="match status" value="1"/>
</dbReference>
<feature type="transmembrane region" description="Helical" evidence="6">
    <location>
        <begin position="21"/>
        <end position="41"/>
    </location>
</feature>
<keyword evidence="2" id="KW-1003">Cell membrane</keyword>
<feature type="transmembrane region" description="Helical" evidence="6">
    <location>
        <begin position="61"/>
        <end position="81"/>
    </location>
</feature>
<dbReference type="PANTHER" id="PTHR33545">
    <property type="entry name" value="UPF0750 MEMBRANE PROTEIN YITT-RELATED"/>
    <property type="match status" value="1"/>
</dbReference>
<keyword evidence="8" id="KW-1185">Reference proteome</keyword>
<feature type="transmembrane region" description="Helical" evidence="6">
    <location>
        <begin position="93"/>
        <end position="115"/>
    </location>
</feature>
<comment type="caution">
    <text evidence="7">The sequence shown here is derived from an EMBL/GenBank/DDBJ whole genome shotgun (WGS) entry which is preliminary data.</text>
</comment>